<protein>
    <submittedName>
        <fullName evidence="2">Acyl CoA:acetate/3-ketoacid CoA transferase subunit beta</fullName>
    </submittedName>
</protein>
<dbReference type="InterPro" id="IPR037171">
    <property type="entry name" value="NagB/RpiA_transferase-like"/>
</dbReference>
<dbReference type="PROSITE" id="PS01274">
    <property type="entry name" value="COA_TRANSF_2"/>
    <property type="match status" value="1"/>
</dbReference>
<dbReference type="InterPro" id="IPR004164">
    <property type="entry name" value="CoA_transf_AS"/>
</dbReference>
<sequence length="178" mass="18848">FHSENGFVGMGPPLADGTPDHHVVDAGGRAVTLRPGAACFDSVVSFGLVRGQHLDLAVLGAFQVAVNGDLANWKIPGKLTPGMGGAMELAQKARKVVVLSRHSDKLGRAKLVAQCDLPLTAAGCVDTLITERAVFRRRGDQLQLASVHPTETAESVLQSIDVEIAMDSSLESWDQEDP</sequence>
<proteinExistence type="predicted"/>
<dbReference type="Gene3D" id="3.40.1080.10">
    <property type="entry name" value="Glutaconate Coenzyme A-transferase"/>
    <property type="match status" value="1"/>
</dbReference>
<evidence type="ECO:0000256" key="1">
    <source>
        <dbReference type="SAM" id="MobiDB-lite"/>
    </source>
</evidence>
<dbReference type="Pfam" id="PF01144">
    <property type="entry name" value="CoA_trans"/>
    <property type="match status" value="1"/>
</dbReference>
<dbReference type="Proteomes" id="UP000886162">
    <property type="component" value="Unassembled WGS sequence"/>
</dbReference>
<dbReference type="EMBL" id="DSDO01000153">
    <property type="protein sequence ID" value="HDR46506.1"/>
    <property type="molecule type" value="Genomic_DNA"/>
</dbReference>
<dbReference type="AlphaFoldDB" id="A0A831PJK4"/>
<dbReference type="SUPFAM" id="SSF100950">
    <property type="entry name" value="NagB/RpiA/CoA transferase-like"/>
    <property type="match status" value="1"/>
</dbReference>
<dbReference type="GO" id="GO:0008410">
    <property type="term" value="F:CoA-transferase activity"/>
    <property type="evidence" value="ECO:0007669"/>
    <property type="project" value="InterPro"/>
</dbReference>
<comment type="caution">
    <text evidence="2">The sequence shown here is derived from an EMBL/GenBank/DDBJ whole genome shotgun (WGS) entry which is preliminary data.</text>
</comment>
<accession>A0A831PJK4</accession>
<dbReference type="PANTHER" id="PTHR13707">
    <property type="entry name" value="KETOACID-COENZYME A TRANSFERASE"/>
    <property type="match status" value="1"/>
</dbReference>
<dbReference type="InterPro" id="IPR004165">
    <property type="entry name" value="CoA_trans_fam_I"/>
</dbReference>
<feature type="non-terminal residue" evidence="2">
    <location>
        <position position="1"/>
    </location>
</feature>
<name>A0A831PJK4_9BACT</name>
<organism evidence="2">
    <name type="scientific">Geoalkalibacter subterraneus</name>
    <dbReference type="NCBI Taxonomy" id="483547"/>
    <lineage>
        <taxon>Bacteria</taxon>
        <taxon>Pseudomonadati</taxon>
        <taxon>Thermodesulfobacteriota</taxon>
        <taxon>Desulfuromonadia</taxon>
        <taxon>Desulfuromonadales</taxon>
        <taxon>Geoalkalibacteraceae</taxon>
        <taxon>Geoalkalibacter</taxon>
    </lineage>
</organism>
<dbReference type="PANTHER" id="PTHR13707:SF57">
    <property type="entry name" value="SUCCINYL-COA:3-KETOACID COENZYME A TRANSFERASE SUBUNIT B-RELATED"/>
    <property type="match status" value="1"/>
</dbReference>
<gene>
    <name evidence="2" type="ORF">ENN94_02270</name>
</gene>
<dbReference type="SMART" id="SM00882">
    <property type="entry name" value="CoA_trans"/>
    <property type="match status" value="1"/>
</dbReference>
<keyword evidence="2" id="KW-0808">Transferase</keyword>
<feature type="region of interest" description="Disordered" evidence="1">
    <location>
        <begin position="1"/>
        <end position="20"/>
    </location>
</feature>
<reference evidence="2" key="1">
    <citation type="journal article" date="2020" name="mSystems">
        <title>Genome- and Community-Level Interaction Insights into Carbon Utilization and Element Cycling Functions of Hydrothermarchaeota in Hydrothermal Sediment.</title>
        <authorList>
            <person name="Zhou Z."/>
            <person name="Liu Y."/>
            <person name="Xu W."/>
            <person name="Pan J."/>
            <person name="Luo Z.H."/>
            <person name="Li M."/>
        </authorList>
    </citation>
    <scope>NUCLEOTIDE SEQUENCE [LARGE SCALE GENOMIC DNA]</scope>
    <source>
        <strain evidence="2">SpSt-1220</strain>
    </source>
</reference>
<evidence type="ECO:0000313" key="2">
    <source>
        <dbReference type="EMBL" id="HDR46506.1"/>
    </source>
</evidence>